<feature type="domain" description="Glycosyltransferase subfamily 4-like N-terminal" evidence="3">
    <location>
        <begin position="28"/>
        <end position="191"/>
    </location>
</feature>
<organism evidence="4 5">
    <name type="scientific">Candidatus Thermofonsia Clade 3 bacterium</name>
    <dbReference type="NCBI Taxonomy" id="2364212"/>
    <lineage>
        <taxon>Bacteria</taxon>
        <taxon>Bacillati</taxon>
        <taxon>Chloroflexota</taxon>
        <taxon>Candidatus Thermofontia</taxon>
        <taxon>Candidatus Thermofonsia Clade 3</taxon>
    </lineage>
</organism>
<comment type="caution">
    <text evidence="4">The sequence shown here is derived from an EMBL/GenBank/DDBJ whole genome shotgun (WGS) entry which is preliminary data.</text>
</comment>
<evidence type="ECO:0000259" key="2">
    <source>
        <dbReference type="Pfam" id="PF00534"/>
    </source>
</evidence>
<dbReference type="PANTHER" id="PTHR46401">
    <property type="entry name" value="GLYCOSYLTRANSFERASE WBBK-RELATED"/>
    <property type="match status" value="1"/>
</dbReference>
<dbReference type="Pfam" id="PF13439">
    <property type="entry name" value="Glyco_transf_4"/>
    <property type="match status" value="1"/>
</dbReference>
<keyword evidence="1 4" id="KW-0808">Transferase</keyword>
<dbReference type="PANTHER" id="PTHR46401:SF2">
    <property type="entry name" value="GLYCOSYLTRANSFERASE WBBK-RELATED"/>
    <property type="match status" value="1"/>
</dbReference>
<dbReference type="CDD" id="cd03809">
    <property type="entry name" value="GT4_MtfB-like"/>
    <property type="match status" value="1"/>
</dbReference>
<evidence type="ECO:0000313" key="4">
    <source>
        <dbReference type="EMBL" id="PJF46609.1"/>
    </source>
</evidence>
<dbReference type="AlphaFoldDB" id="A0A2M8Q9X2"/>
<evidence type="ECO:0000259" key="3">
    <source>
        <dbReference type="Pfam" id="PF13439"/>
    </source>
</evidence>
<protein>
    <submittedName>
        <fullName evidence="4">Glycosyltransferase family 1 protein</fullName>
    </submittedName>
</protein>
<sequence length="400" mass="44614">MILGIRRRAFAVARITIDYTPAIHQDAGIARLTREVVRAVLASGAPHEFRLFVMGRPAPGVPLSNLMNTRELPLHVSRMSDRWLYRLWFRANVRAPVQLFSGPCDLYHATDFVLPPLRDGTPSVLTVHDLSFERDPDSAPPRLIPFLKRVVPDSARRATHIVADSHATARDLTALYGVPPEKITVIHSGVDGRFTPYRDTLYMQRRRAYVLKKYGIGDAPFILTVGTLQRRKNHLRLVQAFAKLIAARSGARTPLLVIAGGKGWLYDEVHAEVQRLGLGERVRFIGYVEDMDLPHLYRAAAAFAFPSTYEGFGLPPLEAMASGVPVVTSNVSSLPEVVGEAGLQVDPLDVDALARALEQALNDEVWRRHCIARGLARAAQFTWQRAAEQLLAVYERVLRQ</sequence>
<dbReference type="GO" id="GO:0009103">
    <property type="term" value="P:lipopolysaccharide biosynthetic process"/>
    <property type="evidence" value="ECO:0007669"/>
    <property type="project" value="TreeGrafter"/>
</dbReference>
<name>A0A2M8Q9X2_9CHLR</name>
<evidence type="ECO:0000313" key="5">
    <source>
        <dbReference type="Proteomes" id="UP000230790"/>
    </source>
</evidence>
<accession>A0A2M8Q9X2</accession>
<dbReference type="FunFam" id="3.40.50.2000:FF:000119">
    <property type="entry name" value="Glycosyl transferase group 1"/>
    <property type="match status" value="1"/>
</dbReference>
<dbReference type="Proteomes" id="UP000230790">
    <property type="component" value="Unassembled WGS sequence"/>
</dbReference>
<dbReference type="EMBL" id="PGTN01000125">
    <property type="protein sequence ID" value="PJF46609.1"/>
    <property type="molecule type" value="Genomic_DNA"/>
</dbReference>
<proteinExistence type="predicted"/>
<feature type="domain" description="Glycosyl transferase family 1" evidence="2">
    <location>
        <begin position="213"/>
        <end position="374"/>
    </location>
</feature>
<dbReference type="GO" id="GO:0016757">
    <property type="term" value="F:glycosyltransferase activity"/>
    <property type="evidence" value="ECO:0007669"/>
    <property type="project" value="InterPro"/>
</dbReference>
<gene>
    <name evidence="4" type="ORF">CUN48_12935</name>
</gene>
<dbReference type="Gene3D" id="3.40.50.2000">
    <property type="entry name" value="Glycogen Phosphorylase B"/>
    <property type="match status" value="2"/>
</dbReference>
<dbReference type="Pfam" id="PF00534">
    <property type="entry name" value="Glycos_transf_1"/>
    <property type="match status" value="1"/>
</dbReference>
<reference evidence="4 5" key="1">
    <citation type="submission" date="2017-11" db="EMBL/GenBank/DDBJ databases">
        <title>Evolution of Phototrophy in the Chloroflexi Phylum Driven by Horizontal Gene Transfer.</title>
        <authorList>
            <person name="Ward L.M."/>
            <person name="Hemp J."/>
            <person name="Shih P.M."/>
            <person name="Mcglynn S.E."/>
            <person name="Fischer W."/>
        </authorList>
    </citation>
    <scope>NUCLEOTIDE SEQUENCE [LARGE SCALE GENOMIC DNA]</scope>
    <source>
        <strain evidence="4">JP3_7</strain>
    </source>
</reference>
<dbReference type="InterPro" id="IPR028098">
    <property type="entry name" value="Glyco_trans_4-like_N"/>
</dbReference>
<evidence type="ECO:0000256" key="1">
    <source>
        <dbReference type="ARBA" id="ARBA00022679"/>
    </source>
</evidence>
<dbReference type="InterPro" id="IPR001296">
    <property type="entry name" value="Glyco_trans_1"/>
</dbReference>
<dbReference type="SUPFAM" id="SSF53756">
    <property type="entry name" value="UDP-Glycosyltransferase/glycogen phosphorylase"/>
    <property type="match status" value="1"/>
</dbReference>